<accession>A0A9P8SM34</accession>
<comment type="caution">
    <text evidence="2">The sequence shown here is derived from an EMBL/GenBank/DDBJ whole genome shotgun (WGS) entry which is preliminary data.</text>
</comment>
<dbReference type="RefSeq" id="XP_044723938.1">
    <property type="nucleotide sequence ID" value="XM_044860305.1"/>
</dbReference>
<dbReference type="Proteomes" id="UP000824596">
    <property type="component" value="Unassembled WGS sequence"/>
</dbReference>
<protein>
    <submittedName>
        <fullName evidence="2">Ricin-type beta-trefoil lectin domain-like domain-containing protein</fullName>
    </submittedName>
</protein>
<dbReference type="Pfam" id="PF14200">
    <property type="entry name" value="RicinB_lectin_2"/>
    <property type="match status" value="1"/>
</dbReference>
<gene>
    <name evidence="2" type="ORF">HRG_01834</name>
</gene>
<dbReference type="GeneID" id="68350963"/>
<dbReference type="EMBL" id="JAIZPD010000002">
    <property type="protein sequence ID" value="KAH0966425.1"/>
    <property type="molecule type" value="Genomic_DNA"/>
</dbReference>
<dbReference type="SUPFAM" id="SSF50370">
    <property type="entry name" value="Ricin B-like lectins"/>
    <property type="match status" value="1"/>
</dbReference>
<keyword evidence="3" id="KW-1185">Reference proteome</keyword>
<evidence type="ECO:0000313" key="2">
    <source>
        <dbReference type="EMBL" id="KAH0966425.1"/>
    </source>
</evidence>
<reference evidence="2" key="1">
    <citation type="submission" date="2021-09" db="EMBL/GenBank/DDBJ databases">
        <title>A high-quality genome of the endoparasitic fungus Hirsutella rhossiliensis with a comparison of Hirsutella genomes reveals transposable elements contributing to genome size variation.</title>
        <authorList>
            <person name="Lin R."/>
            <person name="Jiao Y."/>
            <person name="Sun X."/>
            <person name="Ling J."/>
            <person name="Xie B."/>
            <person name="Cheng X."/>
        </authorList>
    </citation>
    <scope>NUCLEOTIDE SEQUENCE</scope>
    <source>
        <strain evidence="2">HR02</strain>
    </source>
</reference>
<dbReference type="InterPro" id="IPR000772">
    <property type="entry name" value="Ricin_B_lectin"/>
</dbReference>
<sequence>MSDYTGPGVYEFYPANALGRRMSVWGGGATVGTAVKLYAAGKTENLAWEIVAAGGDKGDPEVGDRQYHIVGVQSGLMLCAAENGSDSECTISTRPVRHGSCRWKMIPAKNGYYYFASVLNPDKWLAVRGGQDADGAPLMTWAKTEVSHFQFKLKKPDY</sequence>
<dbReference type="Gene3D" id="2.80.10.50">
    <property type="match status" value="1"/>
</dbReference>
<evidence type="ECO:0000313" key="3">
    <source>
        <dbReference type="Proteomes" id="UP000824596"/>
    </source>
</evidence>
<dbReference type="AlphaFoldDB" id="A0A9P8SM34"/>
<evidence type="ECO:0000259" key="1">
    <source>
        <dbReference type="Pfam" id="PF14200"/>
    </source>
</evidence>
<dbReference type="InterPro" id="IPR035992">
    <property type="entry name" value="Ricin_B-like_lectins"/>
</dbReference>
<feature type="domain" description="Ricin B lectin" evidence="1">
    <location>
        <begin position="62"/>
        <end position="141"/>
    </location>
</feature>
<name>A0A9P8SM34_9HYPO</name>
<proteinExistence type="predicted"/>
<organism evidence="2 3">
    <name type="scientific">Hirsutella rhossiliensis</name>
    <dbReference type="NCBI Taxonomy" id="111463"/>
    <lineage>
        <taxon>Eukaryota</taxon>
        <taxon>Fungi</taxon>
        <taxon>Dikarya</taxon>
        <taxon>Ascomycota</taxon>
        <taxon>Pezizomycotina</taxon>
        <taxon>Sordariomycetes</taxon>
        <taxon>Hypocreomycetidae</taxon>
        <taxon>Hypocreales</taxon>
        <taxon>Ophiocordycipitaceae</taxon>
        <taxon>Hirsutella</taxon>
    </lineage>
</organism>
<dbReference type="OrthoDB" id="4476188at2759"/>